<evidence type="ECO:0000313" key="3">
    <source>
        <dbReference type="Proteomes" id="UP000517187"/>
    </source>
</evidence>
<evidence type="ECO:0000313" key="2">
    <source>
        <dbReference type="EMBL" id="MBB6221400.1"/>
    </source>
</evidence>
<comment type="caution">
    <text evidence="2">The sequence shown here is derived from an EMBL/GenBank/DDBJ whole genome shotgun (WGS) entry which is preliminary data.</text>
</comment>
<name>A0A7W9ZRZ1_RHILE</name>
<sequence>MSDHQEHNPFDGPQMQGMHYERADMSGANFDGVNLADAQFYAVLTKAKFTTAI</sequence>
<reference evidence="2 3" key="1">
    <citation type="submission" date="2020-08" db="EMBL/GenBank/DDBJ databases">
        <title>Genomic Encyclopedia of Type Strains, Phase IV (KMG-V): Genome sequencing to study the core and pangenomes of soil and plant-associated prokaryotes.</title>
        <authorList>
            <person name="Whitman W."/>
        </authorList>
    </citation>
    <scope>NUCLEOTIDE SEQUENCE [LARGE SCALE GENOMIC DNA]</scope>
    <source>
        <strain evidence="2 3">SEMIA 4011</strain>
    </source>
</reference>
<dbReference type="EMBL" id="JACIIJ010000004">
    <property type="protein sequence ID" value="MBB6221400.1"/>
    <property type="molecule type" value="Genomic_DNA"/>
</dbReference>
<dbReference type="Proteomes" id="UP000517187">
    <property type="component" value="Unassembled WGS sequence"/>
</dbReference>
<evidence type="ECO:0000256" key="1">
    <source>
        <dbReference type="SAM" id="MobiDB-lite"/>
    </source>
</evidence>
<protein>
    <submittedName>
        <fullName evidence="2">Uncharacterized protein YjbI with pentapeptide repeats</fullName>
    </submittedName>
</protein>
<dbReference type="Pfam" id="PF00805">
    <property type="entry name" value="Pentapeptide"/>
    <property type="match status" value="1"/>
</dbReference>
<proteinExistence type="predicted"/>
<dbReference type="InterPro" id="IPR001646">
    <property type="entry name" value="5peptide_repeat"/>
</dbReference>
<dbReference type="AlphaFoldDB" id="A0A7W9ZRZ1"/>
<feature type="region of interest" description="Disordered" evidence="1">
    <location>
        <begin position="1"/>
        <end position="23"/>
    </location>
</feature>
<organism evidence="2 3">
    <name type="scientific">Rhizobium leguminosarum</name>
    <dbReference type="NCBI Taxonomy" id="384"/>
    <lineage>
        <taxon>Bacteria</taxon>
        <taxon>Pseudomonadati</taxon>
        <taxon>Pseudomonadota</taxon>
        <taxon>Alphaproteobacteria</taxon>
        <taxon>Hyphomicrobiales</taxon>
        <taxon>Rhizobiaceae</taxon>
        <taxon>Rhizobium/Agrobacterium group</taxon>
        <taxon>Rhizobium</taxon>
    </lineage>
</organism>
<dbReference type="RefSeq" id="WP_246809206.1">
    <property type="nucleotide sequence ID" value="NZ_JACIIJ010000004.1"/>
</dbReference>
<dbReference type="Gene3D" id="2.160.20.80">
    <property type="entry name" value="E3 ubiquitin-protein ligase SopA"/>
    <property type="match status" value="1"/>
</dbReference>
<accession>A0A7W9ZRZ1</accession>
<dbReference type="SUPFAM" id="SSF141571">
    <property type="entry name" value="Pentapeptide repeat-like"/>
    <property type="match status" value="1"/>
</dbReference>
<gene>
    <name evidence="2" type="ORF">GGE66_002370</name>
</gene>